<evidence type="ECO:0000256" key="1">
    <source>
        <dbReference type="SAM" id="MobiDB-lite"/>
    </source>
</evidence>
<feature type="region of interest" description="Disordered" evidence="1">
    <location>
        <begin position="23"/>
        <end position="81"/>
    </location>
</feature>
<protein>
    <submittedName>
        <fullName evidence="2">Uncharacterized protein</fullName>
    </submittedName>
</protein>
<proteinExistence type="predicted"/>
<accession>J3LD02</accession>
<dbReference type="HOGENOM" id="CLU_1257784_0_0_1"/>
<organism evidence="2">
    <name type="scientific">Oryza brachyantha</name>
    <name type="common">malo sina</name>
    <dbReference type="NCBI Taxonomy" id="4533"/>
    <lineage>
        <taxon>Eukaryota</taxon>
        <taxon>Viridiplantae</taxon>
        <taxon>Streptophyta</taxon>
        <taxon>Embryophyta</taxon>
        <taxon>Tracheophyta</taxon>
        <taxon>Spermatophyta</taxon>
        <taxon>Magnoliopsida</taxon>
        <taxon>Liliopsida</taxon>
        <taxon>Poales</taxon>
        <taxon>Poaceae</taxon>
        <taxon>BOP clade</taxon>
        <taxon>Oryzoideae</taxon>
        <taxon>Oryzeae</taxon>
        <taxon>Oryzinae</taxon>
        <taxon>Oryza</taxon>
    </lineage>
</organism>
<keyword evidence="3" id="KW-1185">Reference proteome</keyword>
<dbReference type="STRING" id="4533.J3LD02"/>
<dbReference type="PANTHER" id="PTHR46213:SF12">
    <property type="entry name" value="HHH-GPD DOMAIN-CONTAINING PROTEIN"/>
    <property type="match status" value="1"/>
</dbReference>
<dbReference type="AlphaFoldDB" id="J3LD02"/>
<feature type="compositionally biased region" description="Basic and acidic residues" evidence="1">
    <location>
        <begin position="24"/>
        <end position="40"/>
    </location>
</feature>
<dbReference type="OMA" id="HAYKYSA"/>
<dbReference type="InterPro" id="IPR044811">
    <property type="entry name" value="DME/ROS1"/>
</dbReference>
<dbReference type="GO" id="GO:0141166">
    <property type="term" value="P:chromosomal 5-methylcytosine DNA demethylation pathway"/>
    <property type="evidence" value="ECO:0007669"/>
    <property type="project" value="InterPro"/>
</dbReference>
<dbReference type="GO" id="GO:0019104">
    <property type="term" value="F:DNA N-glycosylase activity"/>
    <property type="evidence" value="ECO:0007669"/>
    <property type="project" value="InterPro"/>
</dbReference>
<reference evidence="2" key="1">
    <citation type="submission" date="2013-04" db="UniProtKB">
        <authorList>
            <consortium name="EnsemblPlants"/>
        </authorList>
    </citation>
    <scope>IDENTIFICATION</scope>
</reference>
<evidence type="ECO:0000313" key="3">
    <source>
        <dbReference type="Proteomes" id="UP000006038"/>
    </source>
</evidence>
<name>J3LD02_ORYBR</name>
<dbReference type="EnsemblPlants" id="OB02G25190.1">
    <property type="protein sequence ID" value="OB02G25190.1"/>
    <property type="gene ID" value="OB02G25190"/>
</dbReference>
<dbReference type="Proteomes" id="UP000006038">
    <property type="component" value="Unassembled WGS sequence"/>
</dbReference>
<evidence type="ECO:0000313" key="2">
    <source>
        <dbReference type="EnsemblPlants" id="OB02G25190.1"/>
    </source>
</evidence>
<dbReference type="eggNOG" id="ENOG502QQKH">
    <property type="taxonomic scope" value="Eukaryota"/>
</dbReference>
<dbReference type="Gramene" id="OB02G25190.1">
    <property type="protein sequence ID" value="OB02G25190.1"/>
    <property type="gene ID" value="OB02G25190"/>
</dbReference>
<dbReference type="PANTHER" id="PTHR46213">
    <property type="entry name" value="TRANSCRIPTIONAL ACTIVATOR DEMETER"/>
    <property type="match status" value="1"/>
</dbReference>
<dbReference type="GO" id="GO:0035514">
    <property type="term" value="F:DNA demethylase activity"/>
    <property type="evidence" value="ECO:0007669"/>
    <property type="project" value="InterPro"/>
</dbReference>
<sequence length="220" mass="24689">MSHAYKYSARLALPGPLERSLVVKPEDPNAAERCHKKYTDSRPIGQLSWNTNHPEHVCGDQQPIIEEPSTPEPEPENAETKEAEIEDFFGEDPDEIPTINLNVEEFAQNLKSYIRSNNIEIEDADMSMALVAITPQAASVPTSKLKNVNRLRTEHQVYELPDSHPLLEGFDQREPDDPCPYLLSIWTPGKIMCSNFYSGETAQSTDAPKTFCNSQETGIC</sequence>